<protein>
    <submittedName>
        <fullName evidence="1">Uncharacterized protein</fullName>
    </submittedName>
</protein>
<accession>A0ABR1YG54</accession>
<proteinExistence type="predicted"/>
<gene>
    <name evidence="1" type="ORF">HDK90DRAFT_541668</name>
</gene>
<evidence type="ECO:0000313" key="2">
    <source>
        <dbReference type="Proteomes" id="UP001492380"/>
    </source>
</evidence>
<organism evidence="1 2">
    <name type="scientific">Phyllosticta capitalensis</name>
    <dbReference type="NCBI Taxonomy" id="121624"/>
    <lineage>
        <taxon>Eukaryota</taxon>
        <taxon>Fungi</taxon>
        <taxon>Dikarya</taxon>
        <taxon>Ascomycota</taxon>
        <taxon>Pezizomycotina</taxon>
        <taxon>Dothideomycetes</taxon>
        <taxon>Dothideomycetes incertae sedis</taxon>
        <taxon>Botryosphaeriales</taxon>
        <taxon>Phyllostictaceae</taxon>
        <taxon>Phyllosticta</taxon>
    </lineage>
</organism>
<dbReference type="EMBL" id="JBBWRZ010000010">
    <property type="protein sequence ID" value="KAK8227630.1"/>
    <property type="molecule type" value="Genomic_DNA"/>
</dbReference>
<keyword evidence="2" id="KW-1185">Reference proteome</keyword>
<sequence length="169" mass="19660">MMEFLSPVKVRLSGIEMRIIDLEELLRSADVPEVLEIKDCVLRFDGTVDMNWAKLDNIAFSLWTNARHVSFVDIKATLYQYNSWTHLFSSLSASSVLESFRFERVENVFFDWDGDRNLDDSTRLPEIIQQVGIQQALLYMEKCYRHLQSTYEYAPVSDDEGEADDEGEE</sequence>
<comment type="caution">
    <text evidence="1">The sequence shown here is derived from an EMBL/GenBank/DDBJ whole genome shotgun (WGS) entry which is preliminary data.</text>
</comment>
<name>A0ABR1YG54_9PEZI</name>
<evidence type="ECO:0000313" key="1">
    <source>
        <dbReference type="EMBL" id="KAK8227630.1"/>
    </source>
</evidence>
<reference evidence="1 2" key="1">
    <citation type="submission" date="2024-04" db="EMBL/GenBank/DDBJ databases">
        <title>Phyllosticta paracitricarpa is synonymous to the EU quarantine fungus P. citricarpa based on phylogenomic analyses.</title>
        <authorList>
            <consortium name="Lawrence Berkeley National Laboratory"/>
            <person name="Van Ingen-Buijs V.A."/>
            <person name="Van Westerhoven A.C."/>
            <person name="Haridas S."/>
            <person name="Skiadas P."/>
            <person name="Martin F."/>
            <person name="Groenewald J.Z."/>
            <person name="Crous P.W."/>
            <person name="Seidl M.F."/>
        </authorList>
    </citation>
    <scope>NUCLEOTIDE SEQUENCE [LARGE SCALE GENOMIC DNA]</scope>
    <source>
        <strain evidence="1 2">CBS 123374</strain>
    </source>
</reference>
<dbReference type="Proteomes" id="UP001492380">
    <property type="component" value="Unassembled WGS sequence"/>
</dbReference>